<dbReference type="AlphaFoldDB" id="A0AA36GA60"/>
<sequence length="360" mass="41725">MTFGSIDHPRPEPHQAIFRCQYPEKVICPGDGAHLYAIEGDEVYLIVQSTGGTAAARYRHYRIWCKNFRRSTPWERIFEFVAGEAHLPVFNYKLGRTFLLVNTIEGKWELLSVGREGDLKKWELLNSEMLNISKDRFGISHCTPKDEPRFYVFTHDAEKGYPSHLWELVPVTRGKCRLILATYQPKLRSGLLDAVVIGGGIKWLLIPHRSPAVYVGNLKDGRFRVYHVADTREFQLPLEYLQEAKMEIYSVGDLIFGCLRIGNELHIYRLYFNTLFRTINLRKVAETTGWMLHAQIRPAPPFCANREYLAIDGGHEVTIFTMVLKPNPGSWIRRAIRRIRANLIKWFLPFKRDRAECCGK</sequence>
<proteinExistence type="predicted"/>
<accession>A0AA36GA60</accession>
<name>A0AA36GA60_9BILA</name>
<feature type="non-terminal residue" evidence="1">
    <location>
        <position position="360"/>
    </location>
</feature>
<evidence type="ECO:0000313" key="2">
    <source>
        <dbReference type="Proteomes" id="UP001177023"/>
    </source>
</evidence>
<gene>
    <name evidence="1" type="ORF">MSPICULIGERA_LOCUS21725</name>
</gene>
<reference evidence="1" key="1">
    <citation type="submission" date="2023-06" db="EMBL/GenBank/DDBJ databases">
        <authorList>
            <person name="Delattre M."/>
        </authorList>
    </citation>
    <scope>NUCLEOTIDE SEQUENCE</scope>
    <source>
        <strain evidence="1">AF72</strain>
    </source>
</reference>
<keyword evidence="2" id="KW-1185">Reference proteome</keyword>
<evidence type="ECO:0000313" key="1">
    <source>
        <dbReference type="EMBL" id="CAJ0583654.1"/>
    </source>
</evidence>
<protein>
    <submittedName>
        <fullName evidence="1">Uncharacterized protein</fullName>
    </submittedName>
</protein>
<organism evidence="1 2">
    <name type="scientific">Mesorhabditis spiculigera</name>
    <dbReference type="NCBI Taxonomy" id="96644"/>
    <lineage>
        <taxon>Eukaryota</taxon>
        <taxon>Metazoa</taxon>
        <taxon>Ecdysozoa</taxon>
        <taxon>Nematoda</taxon>
        <taxon>Chromadorea</taxon>
        <taxon>Rhabditida</taxon>
        <taxon>Rhabditina</taxon>
        <taxon>Rhabditomorpha</taxon>
        <taxon>Rhabditoidea</taxon>
        <taxon>Rhabditidae</taxon>
        <taxon>Mesorhabditinae</taxon>
        <taxon>Mesorhabditis</taxon>
    </lineage>
</organism>
<comment type="caution">
    <text evidence="1">The sequence shown here is derived from an EMBL/GenBank/DDBJ whole genome shotgun (WGS) entry which is preliminary data.</text>
</comment>
<dbReference type="EMBL" id="CATQJA010002665">
    <property type="protein sequence ID" value="CAJ0583654.1"/>
    <property type="molecule type" value="Genomic_DNA"/>
</dbReference>
<dbReference type="Proteomes" id="UP001177023">
    <property type="component" value="Unassembled WGS sequence"/>
</dbReference>